<dbReference type="SMART" id="SM01110">
    <property type="entry name" value="Cutinase"/>
    <property type="match status" value="1"/>
</dbReference>
<evidence type="ECO:0000256" key="1">
    <source>
        <dbReference type="ARBA" id="ARBA00007534"/>
    </source>
</evidence>
<evidence type="ECO:0000256" key="3">
    <source>
        <dbReference type="ARBA" id="ARBA00022487"/>
    </source>
</evidence>
<keyword evidence="6 8" id="KW-1015">Disulfide bond</keyword>
<keyword evidence="4" id="KW-0732">Signal</keyword>
<dbReference type="EMBL" id="ML120369">
    <property type="protein sequence ID" value="RPB02225.1"/>
    <property type="molecule type" value="Genomic_DNA"/>
</dbReference>
<evidence type="ECO:0000256" key="6">
    <source>
        <dbReference type="ARBA" id="ARBA00023157"/>
    </source>
</evidence>
<organism evidence="9 10">
    <name type="scientific">Choiromyces venosus 120613-1</name>
    <dbReference type="NCBI Taxonomy" id="1336337"/>
    <lineage>
        <taxon>Eukaryota</taxon>
        <taxon>Fungi</taxon>
        <taxon>Dikarya</taxon>
        <taxon>Ascomycota</taxon>
        <taxon>Pezizomycotina</taxon>
        <taxon>Pezizomycetes</taxon>
        <taxon>Pezizales</taxon>
        <taxon>Tuberaceae</taxon>
        <taxon>Choiromyces</taxon>
    </lineage>
</organism>
<comment type="catalytic activity">
    <reaction evidence="7">
        <text>cutin + H2O = cutin monomers.</text>
        <dbReference type="EC" id="3.1.1.74"/>
    </reaction>
</comment>
<dbReference type="GO" id="GO:0050525">
    <property type="term" value="F:cutinase activity"/>
    <property type="evidence" value="ECO:0007669"/>
    <property type="project" value="UniProtKB-EC"/>
</dbReference>
<reference evidence="9 10" key="1">
    <citation type="journal article" date="2018" name="Nat. Ecol. Evol.">
        <title>Pezizomycetes genomes reveal the molecular basis of ectomycorrhizal truffle lifestyle.</title>
        <authorList>
            <person name="Murat C."/>
            <person name="Payen T."/>
            <person name="Noel B."/>
            <person name="Kuo A."/>
            <person name="Morin E."/>
            <person name="Chen J."/>
            <person name="Kohler A."/>
            <person name="Krizsan K."/>
            <person name="Balestrini R."/>
            <person name="Da Silva C."/>
            <person name="Montanini B."/>
            <person name="Hainaut M."/>
            <person name="Levati E."/>
            <person name="Barry K.W."/>
            <person name="Belfiori B."/>
            <person name="Cichocki N."/>
            <person name="Clum A."/>
            <person name="Dockter R.B."/>
            <person name="Fauchery L."/>
            <person name="Guy J."/>
            <person name="Iotti M."/>
            <person name="Le Tacon F."/>
            <person name="Lindquist E.A."/>
            <person name="Lipzen A."/>
            <person name="Malagnac F."/>
            <person name="Mello A."/>
            <person name="Molinier V."/>
            <person name="Miyauchi S."/>
            <person name="Poulain J."/>
            <person name="Riccioni C."/>
            <person name="Rubini A."/>
            <person name="Sitrit Y."/>
            <person name="Splivallo R."/>
            <person name="Traeger S."/>
            <person name="Wang M."/>
            <person name="Zifcakova L."/>
            <person name="Wipf D."/>
            <person name="Zambonelli A."/>
            <person name="Paolocci F."/>
            <person name="Nowrousian M."/>
            <person name="Ottonello S."/>
            <person name="Baldrian P."/>
            <person name="Spatafora J.W."/>
            <person name="Henrissat B."/>
            <person name="Nagy L.G."/>
            <person name="Aury J.M."/>
            <person name="Wincker P."/>
            <person name="Grigoriev I.V."/>
            <person name="Bonfante P."/>
            <person name="Martin F.M."/>
        </authorList>
    </citation>
    <scope>NUCLEOTIDE SEQUENCE [LARGE SCALE GENOMIC DNA]</scope>
    <source>
        <strain evidence="9 10">120613-1</strain>
    </source>
</reference>
<name>A0A3N4K8G3_9PEZI</name>
<evidence type="ECO:0000256" key="2">
    <source>
        <dbReference type="ARBA" id="ARBA00013095"/>
    </source>
</evidence>
<feature type="non-terminal residue" evidence="9">
    <location>
        <position position="151"/>
    </location>
</feature>
<accession>A0A3N4K8G3</accession>
<dbReference type="AlphaFoldDB" id="A0A3N4K8G3"/>
<keyword evidence="3" id="KW-0719">Serine esterase</keyword>
<dbReference type="PANTHER" id="PTHR48250:SF2">
    <property type="entry name" value="CUTINASE"/>
    <property type="match status" value="1"/>
</dbReference>
<dbReference type="InterPro" id="IPR011150">
    <property type="entry name" value="Cutinase_monf"/>
</dbReference>
<feature type="non-terminal residue" evidence="9">
    <location>
        <position position="1"/>
    </location>
</feature>
<feature type="disulfide bond" evidence="8">
    <location>
        <begin position="142"/>
        <end position="149"/>
    </location>
</feature>
<feature type="disulfide bond" evidence="8">
    <location>
        <begin position="8"/>
        <end position="83"/>
    </location>
</feature>
<dbReference type="EC" id="3.1.1.74" evidence="2"/>
<evidence type="ECO:0000256" key="7">
    <source>
        <dbReference type="ARBA" id="ARBA00034045"/>
    </source>
</evidence>
<evidence type="ECO:0000256" key="5">
    <source>
        <dbReference type="ARBA" id="ARBA00022801"/>
    </source>
</evidence>
<dbReference type="InterPro" id="IPR029058">
    <property type="entry name" value="AB_hydrolase_fold"/>
</dbReference>
<dbReference type="Gene3D" id="3.40.50.1820">
    <property type="entry name" value="alpha/beta hydrolase"/>
    <property type="match status" value="1"/>
</dbReference>
<evidence type="ECO:0000256" key="4">
    <source>
        <dbReference type="ARBA" id="ARBA00022729"/>
    </source>
</evidence>
<dbReference type="GO" id="GO:0016052">
    <property type="term" value="P:carbohydrate catabolic process"/>
    <property type="evidence" value="ECO:0007669"/>
    <property type="project" value="TreeGrafter"/>
</dbReference>
<dbReference type="PANTHER" id="PTHR48250">
    <property type="entry name" value="CUTINASE 2-RELATED"/>
    <property type="match status" value="1"/>
</dbReference>
<evidence type="ECO:0000313" key="10">
    <source>
        <dbReference type="Proteomes" id="UP000276215"/>
    </source>
</evidence>
<keyword evidence="10" id="KW-1185">Reference proteome</keyword>
<dbReference type="SUPFAM" id="SSF53474">
    <property type="entry name" value="alpha/beta-Hydrolases"/>
    <property type="match status" value="1"/>
</dbReference>
<gene>
    <name evidence="9" type="ORF">L873DRAFT_1644995</name>
</gene>
<proteinExistence type="inferred from homology"/>
<dbReference type="Pfam" id="PF01083">
    <property type="entry name" value="Cutinase"/>
    <property type="match status" value="1"/>
</dbReference>
<keyword evidence="5 9" id="KW-0378">Hydrolase</keyword>
<dbReference type="InterPro" id="IPR000675">
    <property type="entry name" value="Cutinase/axe"/>
</dbReference>
<evidence type="ECO:0000256" key="8">
    <source>
        <dbReference type="PIRSR" id="PIRSR611150-2"/>
    </source>
</evidence>
<dbReference type="STRING" id="1336337.A0A3N4K8G3"/>
<dbReference type="GO" id="GO:0005576">
    <property type="term" value="C:extracellular region"/>
    <property type="evidence" value="ECO:0007669"/>
    <property type="project" value="InterPro"/>
</dbReference>
<sequence length="151" mass="15943">DDLISGVCADVIVIWARGTGNTGNIGSALGRCFFTYLKGNLDYTVIGQGVLPYSANVMGFLKGGCSRGARSMVMMVMLAVEQCPQSKIVLGGFSQGAQVLRKAVERIPASISGNIVAVVSFSDAKEGKPLDGVLKDRHVSFCYDGDWVCDG</sequence>
<protein>
    <recommendedName>
        <fullName evidence="2">cutinase</fullName>
        <ecNumber evidence="2">3.1.1.74</ecNumber>
    </recommendedName>
</protein>
<comment type="similarity">
    <text evidence="1">Belongs to the cutinase family.</text>
</comment>
<dbReference type="OrthoDB" id="2975078at2759"/>
<dbReference type="Proteomes" id="UP000276215">
    <property type="component" value="Unassembled WGS sequence"/>
</dbReference>
<evidence type="ECO:0000313" key="9">
    <source>
        <dbReference type="EMBL" id="RPB02225.1"/>
    </source>
</evidence>